<keyword evidence="1" id="KW-0378">Hydrolase</keyword>
<keyword evidence="2" id="KW-1185">Reference proteome</keyword>
<proteinExistence type="predicted"/>
<dbReference type="EMBL" id="CM051405">
    <property type="protein sequence ID" value="KAJ4705561.1"/>
    <property type="molecule type" value="Genomic_DNA"/>
</dbReference>
<sequence length="285" mass="31387">MLKSVQILGSTSGFLSLLWKKTYNSGFGLSFVAISANPLSYSTSSGTRGRLTTDTPVSPVLSAGKNGCFRSRRVYATRSEANQDGNVRRIKFCQLCGGSTKYEIPDGEEKMRAICTICGKIAYQNPKMVVGCLIEHDKKILLCKRNIEPSHGLWTLPAGYLEIGESAAEGAIRETWEEAGADVEVLSPFAQLDIPLIGQTYIIFLAKMKKPQFSPGPESSECRLFALDDIPFDSLAFSSIFVTLNLYIDDLRTGKLKFHYGTINKRPGSSPSDIRAFSLDYHLES</sequence>
<evidence type="ECO:0000313" key="1">
    <source>
        <dbReference type="EMBL" id="KAJ4705561.1"/>
    </source>
</evidence>
<dbReference type="Proteomes" id="UP001164539">
    <property type="component" value="Chromosome 12"/>
</dbReference>
<protein>
    <submittedName>
        <fullName evidence="1">Nudix hydrolase 23, chloroplastic</fullName>
    </submittedName>
</protein>
<organism evidence="1 2">
    <name type="scientific">Melia azedarach</name>
    <name type="common">Chinaberry tree</name>
    <dbReference type="NCBI Taxonomy" id="155640"/>
    <lineage>
        <taxon>Eukaryota</taxon>
        <taxon>Viridiplantae</taxon>
        <taxon>Streptophyta</taxon>
        <taxon>Embryophyta</taxon>
        <taxon>Tracheophyta</taxon>
        <taxon>Spermatophyta</taxon>
        <taxon>Magnoliopsida</taxon>
        <taxon>eudicotyledons</taxon>
        <taxon>Gunneridae</taxon>
        <taxon>Pentapetalae</taxon>
        <taxon>rosids</taxon>
        <taxon>malvids</taxon>
        <taxon>Sapindales</taxon>
        <taxon>Meliaceae</taxon>
        <taxon>Melia</taxon>
    </lineage>
</organism>
<gene>
    <name evidence="1" type="ORF">OWV82_022321</name>
</gene>
<comment type="caution">
    <text evidence="1">The sequence shown here is derived from an EMBL/GenBank/DDBJ whole genome shotgun (WGS) entry which is preliminary data.</text>
</comment>
<reference evidence="1 2" key="1">
    <citation type="journal article" date="2023" name="Science">
        <title>Complex scaffold remodeling in plant triterpene biosynthesis.</title>
        <authorList>
            <person name="De La Pena R."/>
            <person name="Hodgson H."/>
            <person name="Liu J.C."/>
            <person name="Stephenson M.J."/>
            <person name="Martin A.C."/>
            <person name="Owen C."/>
            <person name="Harkess A."/>
            <person name="Leebens-Mack J."/>
            <person name="Jimenez L.E."/>
            <person name="Osbourn A."/>
            <person name="Sattely E.S."/>
        </authorList>
    </citation>
    <scope>NUCLEOTIDE SEQUENCE [LARGE SCALE GENOMIC DNA]</scope>
    <source>
        <strain evidence="2">cv. JPN11</strain>
        <tissue evidence="1">Leaf</tissue>
    </source>
</reference>
<accession>A0ACC1X265</accession>
<name>A0ACC1X265_MELAZ</name>
<evidence type="ECO:0000313" key="2">
    <source>
        <dbReference type="Proteomes" id="UP001164539"/>
    </source>
</evidence>